<dbReference type="SUPFAM" id="SSF52540">
    <property type="entry name" value="P-loop containing nucleoside triphosphate hydrolases"/>
    <property type="match status" value="1"/>
</dbReference>
<accession>A0ABY4PDV9</accession>
<organism evidence="1 2">
    <name type="scientific">Bombilactobacillus thymidiniphilus</name>
    <dbReference type="NCBI Taxonomy" id="2923363"/>
    <lineage>
        <taxon>Bacteria</taxon>
        <taxon>Bacillati</taxon>
        <taxon>Bacillota</taxon>
        <taxon>Bacilli</taxon>
        <taxon>Lactobacillales</taxon>
        <taxon>Lactobacillaceae</taxon>
        <taxon>Bombilactobacillus</taxon>
    </lineage>
</organism>
<dbReference type="Gene3D" id="3.40.50.300">
    <property type="entry name" value="P-loop containing nucleotide triphosphate hydrolases"/>
    <property type="match status" value="1"/>
</dbReference>
<dbReference type="PANTHER" id="PTHR11669:SF8">
    <property type="entry name" value="DNA POLYMERASE III SUBUNIT DELTA"/>
    <property type="match status" value="1"/>
</dbReference>
<evidence type="ECO:0008006" key="3">
    <source>
        <dbReference type="Google" id="ProtNLM"/>
    </source>
</evidence>
<dbReference type="RefSeq" id="WP_249513115.1">
    <property type="nucleotide sequence ID" value="NZ_CP093365.1"/>
</dbReference>
<reference evidence="1 2" key="1">
    <citation type="journal article" date="2022" name="Int. J. Syst. Evol. Microbiol.">
        <title>Apilactobacillus apisilvae sp. nov., Nicolia spurrieriana gen. nov. sp. nov., Bombilactobacillus folatiphilus sp. nov. and Bombilactobacillus thymidiniphilus sp. nov., four new lactic acid bacterial isolates from stingless bees Tetragonula carbonaria and Austroplebeia australis.</title>
        <authorList>
            <person name="Oliphant S.A."/>
            <person name="Watson-Haigh N.S."/>
            <person name="Sumby K.M."/>
            <person name="Gardner J."/>
            <person name="Groom S."/>
            <person name="Jiranek V."/>
        </authorList>
    </citation>
    <scope>NUCLEOTIDE SEQUENCE [LARGE SCALE GENOMIC DNA]</scope>
    <source>
        <strain evidence="1 2">SG4_A1</strain>
    </source>
</reference>
<dbReference type="InterPro" id="IPR050238">
    <property type="entry name" value="DNA_Rep/Repair_Clamp_Loader"/>
</dbReference>
<sequence length="310" mass="34831">MTIVQEQPQITAELAKTITTQHVVHAYLFTGSNQAQVQRVGIWFMQALFCPHAKEGYPCLQCNFCQRIQNNDFPDVLTLATDKKSLGVDDIREAKRELEQTSVEASGRILLIKQAEKLTTSAANSLLKFLEDPVGKVTALLLTKSVIAVLPTIQSRVQILSLADSVDTNLQVDLQEKGYSDNDLTIIQQAHLEDELMANIAGDKFKQLKQVAQTWVQQLAHNPWQAFIAVSTTILPAVENRLQQQLLLSLMEWYFSQQLNQAVDDHVKLQWAKQITMAFLHAKQLWTANVSLQNSLEQLALQATNLSKRG</sequence>
<evidence type="ECO:0000313" key="2">
    <source>
        <dbReference type="Proteomes" id="UP000831947"/>
    </source>
</evidence>
<gene>
    <name evidence="1" type="ORF">MOO47_01700</name>
</gene>
<dbReference type="Proteomes" id="UP000831947">
    <property type="component" value="Chromosome"/>
</dbReference>
<protein>
    <recommendedName>
        <fullName evidence="3">DNA polymerase III subunit delta</fullName>
    </recommendedName>
</protein>
<dbReference type="InterPro" id="IPR027417">
    <property type="entry name" value="P-loop_NTPase"/>
</dbReference>
<keyword evidence="2" id="KW-1185">Reference proteome</keyword>
<dbReference type="Pfam" id="PF13177">
    <property type="entry name" value="DNA_pol3_delta2"/>
    <property type="match status" value="1"/>
</dbReference>
<proteinExistence type="predicted"/>
<evidence type="ECO:0000313" key="1">
    <source>
        <dbReference type="EMBL" id="UQS83930.1"/>
    </source>
</evidence>
<dbReference type="EMBL" id="CP093365">
    <property type="protein sequence ID" value="UQS83930.1"/>
    <property type="molecule type" value="Genomic_DNA"/>
</dbReference>
<dbReference type="PANTHER" id="PTHR11669">
    <property type="entry name" value="REPLICATION FACTOR C / DNA POLYMERASE III GAMMA-TAU SUBUNIT"/>
    <property type="match status" value="1"/>
</dbReference>
<name>A0ABY4PDV9_9LACO</name>